<comment type="caution">
    <text evidence="1">The sequence shown here is derived from an EMBL/GenBank/DDBJ whole genome shotgun (WGS) entry which is preliminary data.</text>
</comment>
<gene>
    <name evidence="1" type="ORF">NON19_25130</name>
</gene>
<dbReference type="Proteomes" id="UP001206206">
    <property type="component" value="Unassembled WGS sequence"/>
</dbReference>
<name>A0ABT1PKA8_9ACTN</name>
<evidence type="ECO:0000313" key="1">
    <source>
        <dbReference type="EMBL" id="MCQ4045226.1"/>
    </source>
</evidence>
<reference evidence="1 2" key="1">
    <citation type="submission" date="2022-06" db="EMBL/GenBank/DDBJ databases">
        <title>Draft genome sequence of type strain Streptomyces rubrisoli DSM 42083.</title>
        <authorList>
            <person name="Duangmal K."/>
            <person name="Klaysubun C."/>
        </authorList>
    </citation>
    <scope>NUCLEOTIDE SEQUENCE [LARGE SCALE GENOMIC DNA]</scope>
    <source>
        <strain evidence="1 2">DSM 42083</strain>
    </source>
</reference>
<accession>A0ABT1PKA8</accession>
<keyword evidence="2" id="KW-1185">Reference proteome</keyword>
<dbReference type="EMBL" id="JANFNH010000039">
    <property type="protein sequence ID" value="MCQ4045226.1"/>
    <property type="molecule type" value="Genomic_DNA"/>
</dbReference>
<organism evidence="1 2">
    <name type="scientific">Streptantibioticus rubrisoli</name>
    <dbReference type="NCBI Taxonomy" id="1387313"/>
    <lineage>
        <taxon>Bacteria</taxon>
        <taxon>Bacillati</taxon>
        <taxon>Actinomycetota</taxon>
        <taxon>Actinomycetes</taxon>
        <taxon>Kitasatosporales</taxon>
        <taxon>Streptomycetaceae</taxon>
        <taxon>Streptantibioticus</taxon>
    </lineage>
</organism>
<sequence>MEPPLVCSGREGPRYYDWAWIATDHPRRWLLIRRSIADPSEIVYFYAYAP</sequence>
<evidence type="ECO:0000313" key="2">
    <source>
        <dbReference type="Proteomes" id="UP001206206"/>
    </source>
</evidence>
<proteinExistence type="predicted"/>
<protein>
    <submittedName>
        <fullName evidence="1">Uncharacterized protein</fullName>
    </submittedName>
</protein>